<dbReference type="InterPro" id="IPR011993">
    <property type="entry name" value="PH-like_dom_sf"/>
</dbReference>
<dbReference type="PANTHER" id="PTHR10337:SF4">
    <property type="entry name" value="SHC-TRANSFORMING PROTEIN 3"/>
    <property type="match status" value="1"/>
</dbReference>
<evidence type="ECO:0000313" key="5">
    <source>
        <dbReference type="EMBL" id="NXD73075.1"/>
    </source>
</evidence>
<name>A0A851Y608_EOLRO</name>
<dbReference type="AlphaFoldDB" id="A0A851Y608"/>
<dbReference type="GO" id="GO:0007169">
    <property type="term" value="P:cell surface receptor protein tyrosine kinase signaling pathway"/>
    <property type="evidence" value="ECO:0007669"/>
    <property type="project" value="TreeGrafter"/>
</dbReference>
<accession>A0A851Y608</accession>
<keyword evidence="6" id="KW-1185">Reference proteome</keyword>
<evidence type="ECO:0000313" key="6">
    <source>
        <dbReference type="Proteomes" id="UP000637704"/>
    </source>
</evidence>
<dbReference type="Proteomes" id="UP000637704">
    <property type="component" value="Unassembled WGS sequence"/>
</dbReference>
<evidence type="ECO:0000256" key="2">
    <source>
        <dbReference type="PROSITE-ProRule" id="PRU00191"/>
    </source>
</evidence>
<organism evidence="5 6">
    <name type="scientific">Eolophus roseicapilla</name>
    <name type="common">Galah cockatoo</name>
    <name type="synonym">Cacatua roseicapilla</name>
    <dbReference type="NCBI Taxonomy" id="176039"/>
    <lineage>
        <taxon>Eukaryota</taxon>
        <taxon>Metazoa</taxon>
        <taxon>Chordata</taxon>
        <taxon>Craniata</taxon>
        <taxon>Vertebrata</taxon>
        <taxon>Euteleostomi</taxon>
        <taxon>Archelosauria</taxon>
        <taxon>Archosauria</taxon>
        <taxon>Dinosauria</taxon>
        <taxon>Saurischia</taxon>
        <taxon>Theropoda</taxon>
        <taxon>Coelurosauria</taxon>
        <taxon>Aves</taxon>
        <taxon>Neognathae</taxon>
        <taxon>Neoaves</taxon>
        <taxon>Telluraves</taxon>
        <taxon>Australaves</taxon>
        <taxon>Psittaciformes</taxon>
        <taxon>Cacatuidae</taxon>
        <taxon>Eolophus</taxon>
    </lineage>
</organism>
<feature type="domain" description="SH2" evidence="4">
    <location>
        <begin position="282"/>
        <end position="347"/>
    </location>
</feature>
<dbReference type="EMBL" id="WBNI01002417">
    <property type="protein sequence ID" value="NXD73075.1"/>
    <property type="molecule type" value="Genomic_DNA"/>
</dbReference>
<dbReference type="PANTHER" id="PTHR10337">
    <property type="entry name" value="SHC TRANSFORMING PROTEIN"/>
    <property type="match status" value="1"/>
</dbReference>
<dbReference type="GO" id="GO:0030971">
    <property type="term" value="F:receptor tyrosine kinase binding"/>
    <property type="evidence" value="ECO:0007669"/>
    <property type="project" value="TreeGrafter"/>
</dbReference>
<proteinExistence type="predicted"/>
<dbReference type="InterPro" id="IPR000980">
    <property type="entry name" value="SH2"/>
</dbReference>
<evidence type="ECO:0000259" key="3">
    <source>
        <dbReference type="PROSITE" id="PS01179"/>
    </source>
</evidence>
<gene>
    <name evidence="5" type="primary">Shc3_0</name>
    <name evidence="5" type="ORF">EOLROS_R09981</name>
</gene>
<evidence type="ECO:0000259" key="4">
    <source>
        <dbReference type="PROSITE" id="PS50001"/>
    </source>
</evidence>
<dbReference type="PROSITE" id="PS50001">
    <property type="entry name" value="SH2"/>
    <property type="match status" value="1"/>
</dbReference>
<protein>
    <submittedName>
        <fullName evidence="5">SHC3 protein</fullName>
    </submittedName>
</protein>
<dbReference type="InterPro" id="IPR006020">
    <property type="entry name" value="PTB/PI_dom"/>
</dbReference>
<dbReference type="Gene3D" id="3.30.505.10">
    <property type="entry name" value="SH2 domain"/>
    <property type="match status" value="1"/>
</dbReference>
<dbReference type="SUPFAM" id="SSF50729">
    <property type="entry name" value="PH domain-like"/>
    <property type="match status" value="1"/>
</dbReference>
<dbReference type="Pfam" id="PF00017">
    <property type="entry name" value="SH2"/>
    <property type="match status" value="1"/>
</dbReference>
<reference evidence="5" key="1">
    <citation type="submission" date="2019-09" db="EMBL/GenBank/DDBJ databases">
        <title>Bird 10,000 Genomes (B10K) Project - Family phase.</title>
        <authorList>
            <person name="Zhang G."/>
        </authorList>
    </citation>
    <scope>NUCLEOTIDE SEQUENCE</scope>
    <source>
        <strain evidence="5">B10K-DU-025-06</strain>
        <tissue evidence="5">Mixed tissue sample</tissue>
    </source>
</reference>
<dbReference type="SUPFAM" id="SSF55550">
    <property type="entry name" value="SH2 domain"/>
    <property type="match status" value="1"/>
</dbReference>
<dbReference type="SMART" id="SM00252">
    <property type="entry name" value="SH2"/>
    <property type="match status" value="1"/>
</dbReference>
<feature type="non-terminal residue" evidence="5">
    <location>
        <position position="1"/>
    </location>
</feature>
<dbReference type="PROSITE" id="PS01179">
    <property type="entry name" value="PID"/>
    <property type="match status" value="1"/>
</dbReference>
<evidence type="ECO:0000256" key="1">
    <source>
        <dbReference type="ARBA" id="ARBA00022999"/>
    </source>
</evidence>
<dbReference type="Gene3D" id="2.30.29.30">
    <property type="entry name" value="Pleckstrin-homology domain (PH domain)/Phosphotyrosine-binding domain (PTB)"/>
    <property type="match status" value="1"/>
</dbReference>
<dbReference type="InterPro" id="IPR051235">
    <property type="entry name" value="CEP152/SHC-Transforming"/>
</dbReference>
<keyword evidence="1 2" id="KW-0727">SH2 domain</keyword>
<dbReference type="PRINTS" id="PR00401">
    <property type="entry name" value="SH2DOMAIN"/>
</dbReference>
<feature type="domain" description="PID" evidence="3">
    <location>
        <begin position="20"/>
        <end position="102"/>
    </location>
</feature>
<feature type="non-terminal residue" evidence="5">
    <location>
        <position position="347"/>
    </location>
</feature>
<dbReference type="Pfam" id="PF00640">
    <property type="entry name" value="PID"/>
    <property type="match status" value="1"/>
</dbReference>
<sequence length="347" mass="38530">SKVLSSILGKSNLQFAGMGIMLNISTTSLNLMTPDTKQVSATHHNININININNDLHSHVSNLFHLACHILECSDGLAQDVISTIGQAFELRFKQYLRCPSKIPTFHDRMQSFDEPWMEEDNEPTEQHAYYNNIPNKMPPPGGFIDARLKARLPTAADTAQSAAGLGGEQTYYQNRHLGDKFGEDWHHVPVKQGSLDMLEEKSQLIPTAEMPTYVNTQHINVEALLALQADAESTFKPFEDALKNQTSEAALRKFTSTGCTSPLLSRQADWTVAEDLSTEPWYQGEMSRKEAEQLLKKCGDFLVRKSTTNPGSYVLTGLHNGQAKHLLLVDPEGTVSADSSVIQEFS</sequence>
<comment type="caution">
    <text evidence="5">The sequence shown here is derived from an EMBL/GenBank/DDBJ whole genome shotgun (WGS) entry which is preliminary data.</text>
</comment>
<dbReference type="InterPro" id="IPR036860">
    <property type="entry name" value="SH2_dom_sf"/>
</dbReference>
<dbReference type="GO" id="GO:0005886">
    <property type="term" value="C:plasma membrane"/>
    <property type="evidence" value="ECO:0007669"/>
    <property type="project" value="TreeGrafter"/>
</dbReference>